<protein>
    <recommendedName>
        <fullName evidence="7">Membrane associated protein</fullName>
    </recommendedName>
</protein>
<feature type="compositionally biased region" description="Low complexity" evidence="1">
    <location>
        <begin position="195"/>
        <end position="205"/>
    </location>
</feature>
<feature type="compositionally biased region" description="Low complexity" evidence="1">
    <location>
        <begin position="376"/>
        <end position="386"/>
    </location>
</feature>
<evidence type="ECO:0000313" key="3">
    <source>
        <dbReference type="EMBL" id="EFA22820.1"/>
    </source>
</evidence>
<evidence type="ECO:0008006" key="7">
    <source>
        <dbReference type="Google" id="ProtNLM"/>
    </source>
</evidence>
<evidence type="ECO:0000313" key="6">
    <source>
        <dbReference type="Proteomes" id="UP000029074"/>
    </source>
</evidence>
<dbReference type="AlphaFoldDB" id="D1NVG9"/>
<accession>D1NVG9</accession>
<reference evidence="4 6" key="2">
    <citation type="submission" date="2014-03" db="EMBL/GenBank/DDBJ databases">
        <title>Genomics of Bifidobacteria.</title>
        <authorList>
            <person name="Ventura M."/>
            <person name="Milani C."/>
            <person name="Lugli G.A."/>
        </authorList>
    </citation>
    <scope>NUCLEOTIDE SEQUENCE [LARGE SCALE GENOMIC DNA]</scope>
    <source>
        <strain evidence="4 6">LMG 11596</strain>
    </source>
</reference>
<name>D1NVG9_9BIFI</name>
<keyword evidence="6" id="KW-1185">Reference proteome</keyword>
<dbReference type="Proteomes" id="UP000003656">
    <property type="component" value="Unassembled WGS sequence"/>
</dbReference>
<feature type="compositionally biased region" description="Low complexity" evidence="1">
    <location>
        <begin position="422"/>
        <end position="432"/>
    </location>
</feature>
<evidence type="ECO:0000313" key="4">
    <source>
        <dbReference type="EMBL" id="KFI59750.1"/>
    </source>
</evidence>
<dbReference type="Proteomes" id="UP000029074">
    <property type="component" value="Unassembled WGS sequence"/>
</dbReference>
<feature type="region of interest" description="Disordered" evidence="1">
    <location>
        <begin position="163"/>
        <end position="268"/>
    </location>
</feature>
<feature type="compositionally biased region" description="Basic and acidic residues" evidence="1">
    <location>
        <begin position="259"/>
        <end position="268"/>
    </location>
</feature>
<feature type="transmembrane region" description="Helical" evidence="2">
    <location>
        <begin position="125"/>
        <end position="143"/>
    </location>
</feature>
<sequence length="470" mass="51618">MSYESLSTVIVLVIVAIVMMIWLPRRTEKGMKQVLKHREDKYSASLHLIDANSGTTFSDEHTPVSKGAIMPSTQTTPVRDREYVAKVRAARKAAIHRRRILVSTLLAVTILVLLLAVVFHFSMLYALIPGVLLAVVLALGAHASKQAKAWEAKQAQRNRAVLEAARKTQQRKDARERRERQERQGHADASRPVGAQASQASQAASPTDVLDQREIRRALRDSRELQQQSKAAQRAHDEQRLREEQLRLQQQQALAQQEDELRRAQEDHTVQQDAAVEAAHADLVVKHIGNAGLGPRAAAPAQHASRQELISFSFDASQEESQSVPADAVESLEIKSMRQVAKAVPVQSAQEHHEPATLRDAQQHDVEHSAPRNEAARSAASATQQADVEPIDHIAIQVELDRQSTPSTTQVQPVAVSRRTHAASVPAAHAAVNDSNAFHRSESSSSVDAPDATDESLGINLDSILARRGN</sequence>
<feature type="compositionally biased region" description="Low complexity" evidence="1">
    <location>
        <begin position="247"/>
        <end position="256"/>
    </location>
</feature>
<feature type="compositionally biased region" description="Basic and acidic residues" evidence="1">
    <location>
        <begin position="164"/>
        <end position="189"/>
    </location>
</feature>
<keyword evidence="2" id="KW-1133">Transmembrane helix</keyword>
<dbReference type="STRING" id="561180.BIFGAL_03858"/>
<feature type="compositionally biased region" description="Polar residues" evidence="1">
    <location>
        <begin position="403"/>
        <end position="412"/>
    </location>
</feature>
<evidence type="ECO:0000313" key="5">
    <source>
        <dbReference type="Proteomes" id="UP000003656"/>
    </source>
</evidence>
<feature type="compositionally biased region" description="Basic and acidic residues" evidence="1">
    <location>
        <begin position="234"/>
        <end position="246"/>
    </location>
</feature>
<evidence type="ECO:0000256" key="1">
    <source>
        <dbReference type="SAM" id="MobiDB-lite"/>
    </source>
</evidence>
<comment type="caution">
    <text evidence="3">The sequence shown here is derived from an EMBL/GenBank/DDBJ whole genome shotgun (WGS) entry which is preliminary data.</text>
</comment>
<dbReference type="OrthoDB" id="3243298at2"/>
<dbReference type="EMBL" id="ABXB03000003">
    <property type="protein sequence ID" value="EFA22820.1"/>
    <property type="molecule type" value="Genomic_DNA"/>
</dbReference>
<keyword evidence="2" id="KW-0472">Membrane</keyword>
<feature type="transmembrane region" description="Helical" evidence="2">
    <location>
        <begin position="6"/>
        <end position="23"/>
    </location>
</feature>
<feature type="region of interest" description="Disordered" evidence="1">
    <location>
        <begin position="346"/>
        <end position="470"/>
    </location>
</feature>
<dbReference type="eggNOG" id="ENOG5032VSG">
    <property type="taxonomic scope" value="Bacteria"/>
</dbReference>
<evidence type="ECO:0000256" key="2">
    <source>
        <dbReference type="SAM" id="Phobius"/>
    </source>
</evidence>
<feature type="compositionally biased region" description="Basic and acidic residues" evidence="1">
    <location>
        <begin position="210"/>
        <end position="224"/>
    </location>
</feature>
<proteinExistence type="predicted"/>
<dbReference type="EMBL" id="JGYW01000002">
    <property type="protein sequence ID" value="KFI59750.1"/>
    <property type="molecule type" value="Genomic_DNA"/>
</dbReference>
<reference evidence="3 5" key="1">
    <citation type="submission" date="2009-11" db="EMBL/GenBank/DDBJ databases">
        <authorList>
            <person name="Weinstock G."/>
            <person name="Sodergren E."/>
            <person name="Clifton S."/>
            <person name="Fulton L."/>
            <person name="Fulton B."/>
            <person name="Courtney L."/>
            <person name="Fronick C."/>
            <person name="Harrison M."/>
            <person name="Strong C."/>
            <person name="Farmer C."/>
            <person name="Delahaunty K."/>
            <person name="Markovic C."/>
            <person name="Hall O."/>
            <person name="Minx P."/>
            <person name="Tomlinson C."/>
            <person name="Mitreva M."/>
            <person name="Nelson J."/>
            <person name="Hou S."/>
            <person name="Wollam A."/>
            <person name="Pepin K.H."/>
            <person name="Johnson M."/>
            <person name="Bhonagiri V."/>
            <person name="Nash W.E."/>
            <person name="Warren W."/>
            <person name="Chinwalla A."/>
            <person name="Mardis E.R."/>
            <person name="Wilson R.K."/>
        </authorList>
    </citation>
    <scope>NUCLEOTIDE SEQUENCE [LARGE SCALE GENOMIC DNA]</scope>
    <source>
        <strain evidence="3 5">DSM 20093</strain>
    </source>
</reference>
<feature type="transmembrane region" description="Helical" evidence="2">
    <location>
        <begin position="100"/>
        <end position="119"/>
    </location>
</feature>
<organism evidence="3 5">
    <name type="scientific">Bifidobacterium gallicum DSM 20093 = LMG 11596</name>
    <dbReference type="NCBI Taxonomy" id="561180"/>
    <lineage>
        <taxon>Bacteria</taxon>
        <taxon>Bacillati</taxon>
        <taxon>Actinomycetota</taxon>
        <taxon>Actinomycetes</taxon>
        <taxon>Bifidobacteriales</taxon>
        <taxon>Bifidobacteriaceae</taxon>
        <taxon>Bifidobacterium</taxon>
    </lineage>
</organism>
<feature type="compositionally biased region" description="Basic and acidic residues" evidence="1">
    <location>
        <begin position="350"/>
        <end position="375"/>
    </location>
</feature>
<keyword evidence="2" id="KW-0812">Transmembrane</keyword>
<gene>
    <name evidence="4" type="ORF">BGLCM_0421</name>
    <name evidence="3" type="ORF">BIFGAL_03858</name>
</gene>